<dbReference type="Gene3D" id="3.90.226.10">
    <property type="entry name" value="2-enoyl-CoA Hydratase, Chain A, domain 1"/>
    <property type="match status" value="1"/>
</dbReference>
<protein>
    <submittedName>
        <fullName evidence="3">Unannotated protein</fullName>
    </submittedName>
</protein>
<evidence type="ECO:0000256" key="1">
    <source>
        <dbReference type="ARBA" id="ARBA00005254"/>
    </source>
</evidence>
<dbReference type="Pfam" id="PF00378">
    <property type="entry name" value="ECH_1"/>
    <property type="match status" value="1"/>
</dbReference>
<dbReference type="AlphaFoldDB" id="A0A6J7JBR7"/>
<organism evidence="3">
    <name type="scientific">freshwater metagenome</name>
    <dbReference type="NCBI Taxonomy" id="449393"/>
    <lineage>
        <taxon>unclassified sequences</taxon>
        <taxon>metagenomes</taxon>
        <taxon>ecological metagenomes</taxon>
    </lineage>
</organism>
<dbReference type="GO" id="GO:0006635">
    <property type="term" value="P:fatty acid beta-oxidation"/>
    <property type="evidence" value="ECO:0007669"/>
    <property type="project" value="TreeGrafter"/>
</dbReference>
<name>A0A6J7JBR7_9ZZZZ</name>
<dbReference type="InterPro" id="IPR001753">
    <property type="entry name" value="Enoyl-CoA_hydra/iso"/>
</dbReference>
<dbReference type="CDD" id="cd06558">
    <property type="entry name" value="crotonase-like"/>
    <property type="match status" value="1"/>
</dbReference>
<comment type="similarity">
    <text evidence="1">Belongs to the enoyl-CoA hydratase/isomerase family.</text>
</comment>
<dbReference type="SUPFAM" id="SSF52096">
    <property type="entry name" value="ClpP/crotonase"/>
    <property type="match status" value="1"/>
</dbReference>
<reference evidence="3" key="1">
    <citation type="submission" date="2020-05" db="EMBL/GenBank/DDBJ databases">
        <authorList>
            <person name="Chiriac C."/>
            <person name="Salcher M."/>
            <person name="Ghai R."/>
            <person name="Kavagutti S V."/>
        </authorList>
    </citation>
    <scope>NUCLEOTIDE SEQUENCE</scope>
</reference>
<dbReference type="EMBL" id="CAFBNE010000019">
    <property type="protein sequence ID" value="CAB4940221.1"/>
    <property type="molecule type" value="Genomic_DNA"/>
</dbReference>
<proteinExistence type="inferred from homology"/>
<accession>A0A6J7JBR7</accession>
<evidence type="ECO:0000256" key="2">
    <source>
        <dbReference type="ARBA" id="ARBA00023239"/>
    </source>
</evidence>
<keyword evidence="2" id="KW-0456">Lyase</keyword>
<dbReference type="InterPro" id="IPR014748">
    <property type="entry name" value="Enoyl-CoA_hydra_C"/>
</dbReference>
<evidence type="ECO:0000313" key="3">
    <source>
        <dbReference type="EMBL" id="CAB4940221.1"/>
    </source>
</evidence>
<dbReference type="InterPro" id="IPR029045">
    <property type="entry name" value="ClpP/crotonase-like_dom_sf"/>
</dbReference>
<dbReference type="GO" id="GO:0016829">
    <property type="term" value="F:lyase activity"/>
    <property type="evidence" value="ECO:0007669"/>
    <property type="project" value="UniProtKB-KW"/>
</dbReference>
<dbReference type="Gene3D" id="1.10.12.10">
    <property type="entry name" value="Lyase 2-enoyl-coa Hydratase, Chain A, domain 2"/>
    <property type="match status" value="1"/>
</dbReference>
<dbReference type="InterPro" id="IPR018376">
    <property type="entry name" value="Enoyl-CoA_hyd/isom_CS"/>
</dbReference>
<dbReference type="PANTHER" id="PTHR11941">
    <property type="entry name" value="ENOYL-COA HYDRATASE-RELATED"/>
    <property type="match status" value="1"/>
</dbReference>
<gene>
    <name evidence="3" type="ORF">UFOPK3772_00872</name>
</gene>
<dbReference type="PANTHER" id="PTHR11941:SF130">
    <property type="entry name" value="ENOYL-COA HYDRATASE ECHA12-RELATED"/>
    <property type="match status" value="1"/>
</dbReference>
<sequence length="266" mass="28973">MTEYTTMVVERSSPQIVMARLNRPDRLNAMTFEMFEEFLTLQREVDSDPLARVLVLTGSGRAFCAGLDLDLAAGLPAMNPAELLVGQESWARSIAGFRHMDKPVIAAVNGAAAGAGMALALAADIRLAAPAARFNAAFIRIGLTGGDVGTSWLLPRIVGFGRAMEMLMTGRFVDAEEALRIGMVTSVVPVDDLLDRAIETAELICRNSPFGVRMTKQVVQTNVDAPSLDAAIDLENRNQVLAFQTEDMREALEAFREKRDPRFTGR</sequence>
<dbReference type="PROSITE" id="PS00166">
    <property type="entry name" value="ENOYL_COA_HYDRATASE"/>
    <property type="match status" value="1"/>
</dbReference>